<comment type="caution">
    <text evidence="4">The sequence shown here is derived from an EMBL/GenBank/DDBJ whole genome shotgun (WGS) entry which is preliminary data.</text>
</comment>
<keyword evidence="3" id="KW-0732">Signal</keyword>
<organism evidence="4 5">
    <name type="scientific">Hymenobacter glaciei</name>
    <dbReference type="NCBI Taxonomy" id="877209"/>
    <lineage>
        <taxon>Bacteria</taxon>
        <taxon>Pseudomonadati</taxon>
        <taxon>Bacteroidota</taxon>
        <taxon>Cytophagia</taxon>
        <taxon>Cytophagales</taxon>
        <taxon>Hymenobacteraceae</taxon>
        <taxon>Hymenobacter</taxon>
    </lineage>
</organism>
<name>A0ABP7U624_9BACT</name>
<accession>A0ABP7U624</accession>
<evidence type="ECO:0000313" key="5">
    <source>
        <dbReference type="Proteomes" id="UP001501469"/>
    </source>
</evidence>
<evidence type="ECO:0000256" key="2">
    <source>
        <dbReference type="ARBA" id="ARBA00014024"/>
    </source>
</evidence>
<dbReference type="InterPro" id="IPR018900">
    <property type="entry name" value="Curli_CsgE"/>
</dbReference>
<dbReference type="EMBL" id="BAABDK010000017">
    <property type="protein sequence ID" value="GAA4036657.1"/>
    <property type="molecule type" value="Genomic_DNA"/>
</dbReference>
<gene>
    <name evidence="4" type="ORF">GCM10022409_21980</name>
</gene>
<dbReference type="Pfam" id="PF10627">
    <property type="entry name" value="CsgE"/>
    <property type="match status" value="1"/>
</dbReference>
<dbReference type="Proteomes" id="UP001501469">
    <property type="component" value="Unassembled WGS sequence"/>
</dbReference>
<evidence type="ECO:0000256" key="1">
    <source>
        <dbReference type="ARBA" id="ARBA00003989"/>
    </source>
</evidence>
<sequence>MAPAKLEEALRMLLKADSVASLQAKRRGGGESQGLVLDQAVTKLGHDFYDQFYSTFEAPMGVADYNIVVAERPARGNSALVVLTVNDTELLELPLPTRADQMEEIVSAAVETAQGFLQEALNNSRQLESGHHLPPEQF</sequence>
<evidence type="ECO:0000256" key="3">
    <source>
        <dbReference type="ARBA" id="ARBA00022729"/>
    </source>
</evidence>
<comment type="function">
    <text evidence="1">May be involved in the biogenesis of curli organelles.</text>
</comment>
<keyword evidence="5" id="KW-1185">Reference proteome</keyword>
<protein>
    <recommendedName>
        <fullName evidence="2">Curli production assembly/transport component CsgE</fullName>
    </recommendedName>
</protein>
<proteinExistence type="predicted"/>
<evidence type="ECO:0000313" key="4">
    <source>
        <dbReference type="EMBL" id="GAA4036657.1"/>
    </source>
</evidence>
<reference evidence="5" key="1">
    <citation type="journal article" date="2019" name="Int. J. Syst. Evol. Microbiol.">
        <title>The Global Catalogue of Microorganisms (GCM) 10K type strain sequencing project: providing services to taxonomists for standard genome sequencing and annotation.</title>
        <authorList>
            <consortium name="The Broad Institute Genomics Platform"/>
            <consortium name="The Broad Institute Genome Sequencing Center for Infectious Disease"/>
            <person name="Wu L."/>
            <person name="Ma J."/>
        </authorList>
    </citation>
    <scope>NUCLEOTIDE SEQUENCE [LARGE SCALE GENOMIC DNA]</scope>
    <source>
        <strain evidence="5">JCM 17225</strain>
    </source>
</reference>